<dbReference type="EMBL" id="VUJU01004908">
    <property type="protein sequence ID" value="KAF0752872.1"/>
    <property type="molecule type" value="Genomic_DNA"/>
</dbReference>
<feature type="non-terminal residue" evidence="1">
    <location>
        <position position="46"/>
    </location>
</feature>
<gene>
    <name evidence="1" type="ORF">FWK35_00037176</name>
</gene>
<protein>
    <submittedName>
        <fullName evidence="1">MULE domain-containing protein</fullName>
    </submittedName>
</protein>
<accession>A0A6G0YBL4</accession>
<reference evidence="1 2" key="1">
    <citation type="submission" date="2019-08" db="EMBL/GenBank/DDBJ databases">
        <title>Whole genome of Aphis craccivora.</title>
        <authorList>
            <person name="Voronova N.V."/>
            <person name="Shulinski R.S."/>
            <person name="Bandarenka Y.V."/>
            <person name="Zhorov D.G."/>
            <person name="Warner D."/>
        </authorList>
    </citation>
    <scope>NUCLEOTIDE SEQUENCE [LARGE SCALE GENOMIC DNA]</scope>
    <source>
        <strain evidence="1">180601</strain>
        <tissue evidence="1">Whole Body</tissue>
    </source>
</reference>
<dbReference type="AlphaFoldDB" id="A0A6G0YBL4"/>
<dbReference type="Proteomes" id="UP000478052">
    <property type="component" value="Unassembled WGS sequence"/>
</dbReference>
<evidence type="ECO:0000313" key="2">
    <source>
        <dbReference type="Proteomes" id="UP000478052"/>
    </source>
</evidence>
<name>A0A6G0YBL4_APHCR</name>
<proteinExistence type="predicted"/>
<comment type="caution">
    <text evidence="1">The sequence shown here is derived from an EMBL/GenBank/DDBJ whole genome shotgun (WGS) entry which is preliminary data.</text>
</comment>
<organism evidence="1 2">
    <name type="scientific">Aphis craccivora</name>
    <name type="common">Cowpea aphid</name>
    <dbReference type="NCBI Taxonomy" id="307492"/>
    <lineage>
        <taxon>Eukaryota</taxon>
        <taxon>Metazoa</taxon>
        <taxon>Ecdysozoa</taxon>
        <taxon>Arthropoda</taxon>
        <taxon>Hexapoda</taxon>
        <taxon>Insecta</taxon>
        <taxon>Pterygota</taxon>
        <taxon>Neoptera</taxon>
        <taxon>Paraneoptera</taxon>
        <taxon>Hemiptera</taxon>
        <taxon>Sternorrhyncha</taxon>
        <taxon>Aphidomorpha</taxon>
        <taxon>Aphidoidea</taxon>
        <taxon>Aphididae</taxon>
        <taxon>Aphidini</taxon>
        <taxon>Aphis</taxon>
        <taxon>Aphis</taxon>
    </lineage>
</organism>
<evidence type="ECO:0000313" key="1">
    <source>
        <dbReference type="EMBL" id="KAF0752872.1"/>
    </source>
</evidence>
<keyword evidence="2" id="KW-1185">Reference proteome</keyword>
<sequence length="46" mass="5252">MKSKPDDERVTRFADYLVDVYISEEAQYPPERQALLPVKVASGKNP</sequence>